<reference evidence="3" key="1">
    <citation type="journal article" date="2023" name="Mol. Biol. Evol.">
        <title>Third-Generation Sequencing Reveals the Adaptive Role of the Epigenome in Three Deep-Sea Polychaetes.</title>
        <authorList>
            <person name="Perez M."/>
            <person name="Aroh O."/>
            <person name="Sun Y."/>
            <person name="Lan Y."/>
            <person name="Juniper S.K."/>
            <person name="Young C.R."/>
            <person name="Angers B."/>
            <person name="Qian P.Y."/>
        </authorList>
    </citation>
    <scope>NUCLEOTIDE SEQUENCE</scope>
    <source>
        <strain evidence="3">P08H-3</strain>
    </source>
</reference>
<proteinExistence type="predicted"/>
<dbReference type="Proteomes" id="UP001208570">
    <property type="component" value="Unassembled WGS sequence"/>
</dbReference>
<sequence length="333" mass="37733">MAAYEGYPKKATKSWPKHENNLNEDVSGANCTRINIGSSGEIQEIHNSSSNLVKSVVLNLENPELGYPLDVTENKKPFSHKDTVVTISLSSYKNAPTKDSVCSFTLENEVFLNDSVKNDLSKFAANTESSPKVYSSSDEYSEKDFKNGDYCKMEKLYSPMVHVPGDSLKNDMPCQMPGTWNDVSAEDFSGEDFHCYLICYACCHRRILKKVAPLTVNSPKVMAISHMERARLLEYDPPEGRRLFFDDGIRRIDFILAWKAKKRNLDDTKNTDSAQEIQVNSEDQKEDQNLSRVIFEQNLRTEGLNIEHDIQCSQRIGIGKAIVFTGFICLWDI</sequence>
<evidence type="ECO:0000256" key="1">
    <source>
        <dbReference type="SAM" id="MobiDB-lite"/>
    </source>
</evidence>
<dbReference type="GO" id="GO:0046983">
    <property type="term" value="F:protein dimerization activity"/>
    <property type="evidence" value="ECO:0007669"/>
    <property type="project" value="InterPro"/>
</dbReference>
<feature type="region of interest" description="Disordered" evidence="1">
    <location>
        <begin position="1"/>
        <end position="24"/>
    </location>
</feature>
<evidence type="ECO:0000259" key="2">
    <source>
        <dbReference type="Pfam" id="PF16178"/>
    </source>
</evidence>
<name>A0AAD9MVM9_9ANNE</name>
<comment type="caution">
    <text evidence="3">The sequence shown here is derived from an EMBL/GenBank/DDBJ whole genome shotgun (WGS) entry which is preliminary data.</text>
</comment>
<evidence type="ECO:0000313" key="3">
    <source>
        <dbReference type="EMBL" id="KAK2147115.1"/>
    </source>
</evidence>
<dbReference type="InterPro" id="IPR032394">
    <property type="entry name" value="Anoct_dimer"/>
</dbReference>
<keyword evidence="4" id="KW-1185">Reference proteome</keyword>
<feature type="domain" description="Anoctamin dimerisation" evidence="2">
    <location>
        <begin position="244"/>
        <end position="312"/>
    </location>
</feature>
<protein>
    <recommendedName>
        <fullName evidence="2">Anoctamin dimerisation domain-containing protein</fullName>
    </recommendedName>
</protein>
<organism evidence="3 4">
    <name type="scientific">Paralvinella palmiformis</name>
    <dbReference type="NCBI Taxonomy" id="53620"/>
    <lineage>
        <taxon>Eukaryota</taxon>
        <taxon>Metazoa</taxon>
        <taxon>Spiralia</taxon>
        <taxon>Lophotrochozoa</taxon>
        <taxon>Annelida</taxon>
        <taxon>Polychaeta</taxon>
        <taxon>Sedentaria</taxon>
        <taxon>Canalipalpata</taxon>
        <taxon>Terebellida</taxon>
        <taxon>Terebelliformia</taxon>
        <taxon>Alvinellidae</taxon>
        <taxon>Paralvinella</taxon>
    </lineage>
</organism>
<dbReference type="EMBL" id="JAODUP010000569">
    <property type="protein sequence ID" value="KAK2147115.1"/>
    <property type="molecule type" value="Genomic_DNA"/>
</dbReference>
<dbReference type="AlphaFoldDB" id="A0AAD9MVM9"/>
<evidence type="ECO:0000313" key="4">
    <source>
        <dbReference type="Proteomes" id="UP001208570"/>
    </source>
</evidence>
<gene>
    <name evidence="3" type="ORF">LSH36_569g01006</name>
</gene>
<dbReference type="Pfam" id="PF16178">
    <property type="entry name" value="Anoct_dimer"/>
    <property type="match status" value="1"/>
</dbReference>
<accession>A0AAD9MVM9</accession>